<reference evidence="2 3" key="1">
    <citation type="submission" date="2019-12" db="EMBL/GenBank/DDBJ databases">
        <title>Whole genome sequencing of endophytic Actinobacterium Micromonospora sp. MPMI6T.</title>
        <authorList>
            <person name="Evv R."/>
            <person name="Podile A.R."/>
        </authorList>
    </citation>
    <scope>NUCLEOTIDE SEQUENCE [LARGE SCALE GENOMIC DNA]</scope>
    <source>
        <strain evidence="2 3">MPMI6</strain>
    </source>
</reference>
<dbReference type="PANTHER" id="PTHR46018">
    <property type="entry name" value="ZINC PHOSPHODIESTERASE ELAC PROTEIN 1"/>
    <property type="match status" value="1"/>
</dbReference>
<dbReference type="Proteomes" id="UP000823521">
    <property type="component" value="Unassembled WGS sequence"/>
</dbReference>
<dbReference type="SMART" id="SM00849">
    <property type="entry name" value="Lactamase_B"/>
    <property type="match status" value="1"/>
</dbReference>
<dbReference type="SUPFAM" id="SSF56281">
    <property type="entry name" value="Metallo-hydrolase/oxidoreductase"/>
    <property type="match status" value="1"/>
</dbReference>
<dbReference type="CDD" id="cd07716">
    <property type="entry name" value="RNaseZ_short-form-like_MBL-fold"/>
    <property type="match status" value="1"/>
</dbReference>
<dbReference type="PANTHER" id="PTHR46018:SF4">
    <property type="entry name" value="METALLO-HYDROLASE YHFI-RELATED"/>
    <property type="match status" value="1"/>
</dbReference>
<keyword evidence="3" id="KW-1185">Reference proteome</keyword>
<comment type="caution">
    <text evidence="2">The sequence shown here is derived from an EMBL/GenBank/DDBJ whole genome shotgun (WGS) entry which is preliminary data.</text>
</comment>
<name>A0ABS3VPH9_MICEH</name>
<dbReference type="Gene3D" id="3.60.15.10">
    <property type="entry name" value="Ribonuclease Z/Hydroxyacylglutathione hydrolase-like"/>
    <property type="match status" value="1"/>
</dbReference>
<feature type="domain" description="Metallo-beta-lactamase" evidence="1">
    <location>
        <begin position="18"/>
        <end position="213"/>
    </location>
</feature>
<dbReference type="Pfam" id="PF12706">
    <property type="entry name" value="Lactamase_B_2"/>
    <property type="match status" value="1"/>
</dbReference>
<dbReference type="RefSeq" id="WP_208813078.1">
    <property type="nucleotide sequence ID" value="NZ_WVUH01000060.1"/>
</dbReference>
<dbReference type="InterPro" id="IPR036866">
    <property type="entry name" value="RibonucZ/Hydroxyglut_hydro"/>
</dbReference>
<organism evidence="2 3">
    <name type="scientific">Micromonospora echinofusca</name>
    <dbReference type="NCBI Taxonomy" id="47858"/>
    <lineage>
        <taxon>Bacteria</taxon>
        <taxon>Bacillati</taxon>
        <taxon>Actinomycetota</taxon>
        <taxon>Actinomycetes</taxon>
        <taxon>Micromonosporales</taxon>
        <taxon>Micromonosporaceae</taxon>
        <taxon>Micromonospora</taxon>
    </lineage>
</organism>
<evidence type="ECO:0000259" key="1">
    <source>
        <dbReference type="SMART" id="SM00849"/>
    </source>
</evidence>
<protein>
    <submittedName>
        <fullName evidence="2">MBL fold metallo-hydrolase</fullName>
    </submittedName>
</protein>
<dbReference type="EMBL" id="WVUH01000060">
    <property type="protein sequence ID" value="MBO4206284.1"/>
    <property type="molecule type" value="Genomic_DNA"/>
</dbReference>
<dbReference type="InterPro" id="IPR001279">
    <property type="entry name" value="Metallo-B-lactamas"/>
</dbReference>
<dbReference type="PROSITE" id="PS51257">
    <property type="entry name" value="PROKAR_LIPOPROTEIN"/>
    <property type="match status" value="1"/>
</dbReference>
<sequence length="247" mass="26281">MRITVLGGVAAWPGTVGGCAGYLVERDGYRLLVDPGYATLPRLLRHVPPDAVDAVYVSHGHPDHCADLQPLLRARALTDRDGPPLPVYAPPGSLQPLLAIDEPGLVDGAYTLHEFHPGDTFALGCFRVRTWLLPHFVPNAGARFEVDGRVLAYTGDTGPDPDLPALARDADLLIADATYVDTVPDRYAGNLSTAAEVGRYAASAGTRRIWLTHLWPGTDPQAAVDAARRAYAGPVDVAVPGLTLTLP</sequence>
<evidence type="ECO:0000313" key="2">
    <source>
        <dbReference type="EMBL" id="MBO4206284.1"/>
    </source>
</evidence>
<gene>
    <name evidence="2" type="ORF">GSF22_09725</name>
</gene>
<evidence type="ECO:0000313" key="3">
    <source>
        <dbReference type="Proteomes" id="UP000823521"/>
    </source>
</evidence>
<proteinExistence type="predicted"/>
<accession>A0ABS3VPH9</accession>